<evidence type="ECO:0000313" key="1">
    <source>
        <dbReference type="EMBL" id="TNV74117.1"/>
    </source>
</evidence>
<dbReference type="EMBL" id="RRYP01017445">
    <property type="protein sequence ID" value="TNV74117.1"/>
    <property type="molecule type" value="Genomic_DNA"/>
</dbReference>
<gene>
    <name evidence="1" type="ORF">FGO68_gene10643</name>
</gene>
<organism evidence="1 2">
    <name type="scientific">Halteria grandinella</name>
    <dbReference type="NCBI Taxonomy" id="5974"/>
    <lineage>
        <taxon>Eukaryota</taxon>
        <taxon>Sar</taxon>
        <taxon>Alveolata</taxon>
        <taxon>Ciliophora</taxon>
        <taxon>Intramacronucleata</taxon>
        <taxon>Spirotrichea</taxon>
        <taxon>Stichotrichia</taxon>
        <taxon>Sporadotrichida</taxon>
        <taxon>Halteriidae</taxon>
        <taxon>Halteria</taxon>
    </lineage>
</organism>
<evidence type="ECO:0000313" key="2">
    <source>
        <dbReference type="Proteomes" id="UP000785679"/>
    </source>
</evidence>
<name>A0A8J8SX66_HALGN</name>
<comment type="caution">
    <text evidence="1">The sequence shown here is derived from an EMBL/GenBank/DDBJ whole genome shotgun (WGS) entry which is preliminary data.</text>
</comment>
<keyword evidence="2" id="KW-1185">Reference proteome</keyword>
<sequence length="121" mass="14632">MIVYEQCSSISEGKLRRFKNQDQTSRLILQCLSRKLSIKQHQSQMLKRSYLLQMRMVLHHQCMCRRNHSLMMHCLSLTYMRSQRLNMCRLWQWNSQKSSSTQQTRSFLLLKTLLQSLNSYQ</sequence>
<accession>A0A8J8SX66</accession>
<reference evidence="1" key="1">
    <citation type="submission" date="2019-06" db="EMBL/GenBank/DDBJ databases">
        <authorList>
            <person name="Zheng W."/>
        </authorList>
    </citation>
    <scope>NUCLEOTIDE SEQUENCE</scope>
    <source>
        <strain evidence="1">QDHG01</strain>
    </source>
</reference>
<dbReference type="AlphaFoldDB" id="A0A8J8SX66"/>
<dbReference type="Proteomes" id="UP000785679">
    <property type="component" value="Unassembled WGS sequence"/>
</dbReference>
<protein>
    <submittedName>
        <fullName evidence="1">Uncharacterized protein</fullName>
    </submittedName>
</protein>
<proteinExistence type="predicted"/>